<dbReference type="Gene3D" id="1.10.357.10">
    <property type="entry name" value="Tetracycline Repressor, domain 2"/>
    <property type="match status" value="1"/>
</dbReference>
<dbReference type="SUPFAM" id="SSF46689">
    <property type="entry name" value="Homeodomain-like"/>
    <property type="match status" value="1"/>
</dbReference>
<comment type="caution">
    <text evidence="4">The sequence shown here is derived from an EMBL/GenBank/DDBJ whole genome shotgun (WGS) entry which is preliminary data.</text>
</comment>
<dbReference type="RefSeq" id="WP_133218634.1">
    <property type="nucleotide sequence ID" value="NZ_NRSG01000088.1"/>
</dbReference>
<keyword evidence="5" id="KW-1185">Reference proteome</keyword>
<evidence type="ECO:0000256" key="1">
    <source>
        <dbReference type="ARBA" id="ARBA00023125"/>
    </source>
</evidence>
<evidence type="ECO:0000313" key="5">
    <source>
        <dbReference type="Proteomes" id="UP000697995"/>
    </source>
</evidence>
<accession>A0ABS1CZ25</accession>
<dbReference type="InterPro" id="IPR001647">
    <property type="entry name" value="HTH_TetR"/>
</dbReference>
<dbReference type="Proteomes" id="UP000697995">
    <property type="component" value="Unassembled WGS sequence"/>
</dbReference>
<evidence type="ECO:0000259" key="3">
    <source>
        <dbReference type="PROSITE" id="PS50977"/>
    </source>
</evidence>
<proteinExistence type="predicted"/>
<feature type="domain" description="HTH tetR-type" evidence="3">
    <location>
        <begin position="10"/>
        <end position="70"/>
    </location>
</feature>
<dbReference type="EMBL" id="NRSG01000088">
    <property type="protein sequence ID" value="MBK1659192.1"/>
    <property type="molecule type" value="Genomic_DNA"/>
</dbReference>
<dbReference type="PANTHER" id="PTHR30055:SF226">
    <property type="entry name" value="HTH-TYPE TRANSCRIPTIONAL REGULATOR PKSA"/>
    <property type="match status" value="1"/>
</dbReference>
<evidence type="ECO:0000256" key="2">
    <source>
        <dbReference type="PROSITE-ProRule" id="PRU00335"/>
    </source>
</evidence>
<dbReference type="InterPro" id="IPR009057">
    <property type="entry name" value="Homeodomain-like_sf"/>
</dbReference>
<keyword evidence="1 2" id="KW-0238">DNA-binding</keyword>
<organism evidence="4 5">
    <name type="scientific">Paracraurococcus ruber</name>
    <dbReference type="NCBI Taxonomy" id="77675"/>
    <lineage>
        <taxon>Bacteria</taxon>
        <taxon>Pseudomonadati</taxon>
        <taxon>Pseudomonadota</taxon>
        <taxon>Alphaproteobacteria</taxon>
        <taxon>Acetobacterales</taxon>
        <taxon>Roseomonadaceae</taxon>
        <taxon>Paracraurococcus</taxon>
    </lineage>
</organism>
<gene>
    <name evidence="4" type="ORF">CKO45_13205</name>
</gene>
<protein>
    <submittedName>
        <fullName evidence="4">TetR family transcriptional regulator</fullName>
    </submittedName>
</protein>
<dbReference type="InterPro" id="IPR041490">
    <property type="entry name" value="KstR2_TetR_C"/>
</dbReference>
<dbReference type="PROSITE" id="PS50977">
    <property type="entry name" value="HTH_TETR_2"/>
    <property type="match status" value="1"/>
</dbReference>
<sequence length="205" mass="23116">MARPRAADHEDKRQAILDRAAELFAAHGYDRTSTAMIAEACRVSKALLYHYYKDKSELLFDVLAQHLQHLLEVVRGATDERFTPRERLENVAIALLEAYRDADAVHRVQLACLGLLPPERQENLRTLERAIVGEVALVLQDLSPELQEDRRLLKPATMSLFAMLNWHYLWHREDGAVTRADYARLAAALVAEGLPGAVRELAQAG</sequence>
<dbReference type="Pfam" id="PF00440">
    <property type="entry name" value="TetR_N"/>
    <property type="match status" value="1"/>
</dbReference>
<reference evidence="4 5" key="1">
    <citation type="journal article" date="2020" name="Microorganisms">
        <title>Osmotic Adaptation and Compatible Solute Biosynthesis of Phototrophic Bacteria as Revealed from Genome Analyses.</title>
        <authorList>
            <person name="Imhoff J.F."/>
            <person name="Rahn T."/>
            <person name="Kunzel S."/>
            <person name="Keller A."/>
            <person name="Neulinger S.C."/>
        </authorList>
    </citation>
    <scope>NUCLEOTIDE SEQUENCE [LARGE SCALE GENOMIC DNA]</scope>
    <source>
        <strain evidence="4 5">DSM 15382</strain>
    </source>
</reference>
<dbReference type="InterPro" id="IPR050109">
    <property type="entry name" value="HTH-type_TetR-like_transc_reg"/>
</dbReference>
<name>A0ABS1CZ25_9PROT</name>
<dbReference type="PANTHER" id="PTHR30055">
    <property type="entry name" value="HTH-TYPE TRANSCRIPTIONAL REGULATOR RUTR"/>
    <property type="match status" value="1"/>
</dbReference>
<feature type="DNA-binding region" description="H-T-H motif" evidence="2">
    <location>
        <begin position="33"/>
        <end position="52"/>
    </location>
</feature>
<dbReference type="PRINTS" id="PR00455">
    <property type="entry name" value="HTHTETR"/>
</dbReference>
<evidence type="ECO:0000313" key="4">
    <source>
        <dbReference type="EMBL" id="MBK1659192.1"/>
    </source>
</evidence>
<dbReference type="Pfam" id="PF17932">
    <property type="entry name" value="TetR_C_24"/>
    <property type="match status" value="1"/>
</dbReference>
<dbReference type="Gene3D" id="1.10.10.60">
    <property type="entry name" value="Homeodomain-like"/>
    <property type="match status" value="1"/>
</dbReference>